<evidence type="ECO:0000313" key="9">
    <source>
        <dbReference type="Proteomes" id="UP000027931"/>
    </source>
</evidence>
<gene>
    <name evidence="8" type="ORF">EL26_06740</name>
</gene>
<dbReference type="STRING" id="1157490.EL26_06740"/>
<keyword evidence="4 6" id="KW-1133">Transmembrane helix</keyword>
<dbReference type="Pfam" id="PF07690">
    <property type="entry name" value="MFS_1"/>
    <property type="match status" value="1"/>
</dbReference>
<evidence type="ECO:0000259" key="7">
    <source>
        <dbReference type="PROSITE" id="PS50850"/>
    </source>
</evidence>
<dbReference type="CDD" id="cd17316">
    <property type="entry name" value="MFS_SV2_like"/>
    <property type="match status" value="1"/>
</dbReference>
<dbReference type="PANTHER" id="PTHR23511:SF34">
    <property type="entry name" value="SYNAPTIC VESICLE GLYCOPROTEIN 2"/>
    <property type="match status" value="1"/>
</dbReference>
<keyword evidence="5 6" id="KW-0472">Membrane</keyword>
<dbReference type="eggNOG" id="COG2814">
    <property type="taxonomic scope" value="Bacteria"/>
</dbReference>
<feature type="transmembrane region" description="Helical" evidence="6">
    <location>
        <begin position="81"/>
        <end position="104"/>
    </location>
</feature>
<dbReference type="AlphaFoldDB" id="A0A074MED8"/>
<keyword evidence="9" id="KW-1185">Reference proteome</keyword>
<keyword evidence="3 6" id="KW-0812">Transmembrane</keyword>
<dbReference type="RefSeq" id="WP_038085798.1">
    <property type="nucleotide sequence ID" value="NZ_JMIR01000006.1"/>
</dbReference>
<organism evidence="8 9">
    <name type="scientific">Tumebacillus flagellatus</name>
    <dbReference type="NCBI Taxonomy" id="1157490"/>
    <lineage>
        <taxon>Bacteria</taxon>
        <taxon>Bacillati</taxon>
        <taxon>Bacillota</taxon>
        <taxon>Bacilli</taxon>
        <taxon>Bacillales</taxon>
        <taxon>Alicyclobacillaceae</taxon>
        <taxon>Tumebacillus</taxon>
    </lineage>
</organism>
<dbReference type="EMBL" id="JMIR01000006">
    <property type="protein sequence ID" value="KEO84157.1"/>
    <property type="molecule type" value="Genomic_DNA"/>
</dbReference>
<evidence type="ECO:0000256" key="6">
    <source>
        <dbReference type="SAM" id="Phobius"/>
    </source>
</evidence>
<dbReference type="InterPro" id="IPR005829">
    <property type="entry name" value="Sugar_transporter_CS"/>
</dbReference>
<evidence type="ECO:0000256" key="2">
    <source>
        <dbReference type="ARBA" id="ARBA00022448"/>
    </source>
</evidence>
<keyword evidence="2" id="KW-0813">Transport</keyword>
<dbReference type="Gene3D" id="1.20.1250.20">
    <property type="entry name" value="MFS general substrate transporter like domains"/>
    <property type="match status" value="2"/>
</dbReference>
<feature type="transmembrane region" description="Helical" evidence="6">
    <location>
        <begin position="309"/>
        <end position="330"/>
    </location>
</feature>
<evidence type="ECO:0000313" key="8">
    <source>
        <dbReference type="EMBL" id="KEO84157.1"/>
    </source>
</evidence>
<dbReference type="GO" id="GO:0022857">
    <property type="term" value="F:transmembrane transporter activity"/>
    <property type="evidence" value="ECO:0007669"/>
    <property type="project" value="InterPro"/>
</dbReference>
<feature type="transmembrane region" description="Helical" evidence="6">
    <location>
        <begin position="256"/>
        <end position="277"/>
    </location>
</feature>
<feature type="transmembrane region" description="Helical" evidence="6">
    <location>
        <begin position="139"/>
        <end position="161"/>
    </location>
</feature>
<feature type="transmembrane region" description="Helical" evidence="6">
    <location>
        <begin position="110"/>
        <end position="127"/>
    </location>
</feature>
<feature type="domain" description="Major facilitator superfamily (MFS) profile" evidence="7">
    <location>
        <begin position="15"/>
        <end position="398"/>
    </location>
</feature>
<feature type="transmembrane region" description="Helical" evidence="6">
    <location>
        <begin position="374"/>
        <end position="394"/>
    </location>
</feature>
<evidence type="ECO:0000256" key="1">
    <source>
        <dbReference type="ARBA" id="ARBA00004651"/>
    </source>
</evidence>
<sequence>MNKTPLLRNPYQKKLLLSAGLSWLFDAMDVGMMSFLAAALAVEWHLGAQQVGTLTAINSIGMAVGAAVAGSLADRFGRRTVLVWTLLIFSAASGLSALATGFVFLCFLRFFAGFGLGGELPVASTLVSESFQTGERGRAVVLLESFWAGGWIAAALISYFVIPNYGWRTAFVISAIPALYALYLRRAIQDSPRFTAQETVQMPFLRRLASVWSANYLRSTIMLWVLWFTVVFSYYGMFLWLPTVMVMKGFGLVKSFQYVLIMTLAQLPGYFTAAYLIERLGRKFVLVLYLLLTAASAIWFGTAATQTSLIAAGICLSFFNLGAWGAMYAYTPEHYPTAIRSTGVGLAAAFGRIGGVIGPYVVGMLVAQKTPLTTIFLIFFVAIVIGALAVLFLGPETQGTDVDLTT</sequence>
<reference evidence="8 9" key="1">
    <citation type="journal article" date="2013" name="Int. J. Syst. Evol. Microbiol.">
        <title>Tumebacillus flagellatus sp. nov., an alpha-amylase/pullulanase-producing bacterium isolated from cassava wastewater.</title>
        <authorList>
            <person name="Wang Q."/>
            <person name="Xie N."/>
            <person name="Qin Y."/>
            <person name="Shen N."/>
            <person name="Zhu J."/>
            <person name="Mi H."/>
            <person name="Huang R."/>
        </authorList>
    </citation>
    <scope>NUCLEOTIDE SEQUENCE [LARGE SCALE GENOMIC DNA]</scope>
    <source>
        <strain evidence="8 9">GST4</strain>
    </source>
</reference>
<dbReference type="PROSITE" id="PS00217">
    <property type="entry name" value="SUGAR_TRANSPORT_2"/>
    <property type="match status" value="1"/>
</dbReference>
<dbReference type="InterPro" id="IPR011701">
    <property type="entry name" value="MFS"/>
</dbReference>
<feature type="transmembrane region" description="Helical" evidence="6">
    <location>
        <begin position="216"/>
        <end position="236"/>
    </location>
</feature>
<protein>
    <submittedName>
        <fullName evidence="8">Major facilitator transporter</fullName>
    </submittedName>
</protein>
<feature type="transmembrane region" description="Helical" evidence="6">
    <location>
        <begin position="167"/>
        <end position="184"/>
    </location>
</feature>
<evidence type="ECO:0000256" key="3">
    <source>
        <dbReference type="ARBA" id="ARBA00022692"/>
    </source>
</evidence>
<comment type="subcellular location">
    <subcellularLocation>
        <location evidence="1">Cell membrane</location>
        <topology evidence="1">Multi-pass membrane protein</topology>
    </subcellularLocation>
</comment>
<dbReference type="OrthoDB" id="9787026at2"/>
<feature type="transmembrane region" description="Helical" evidence="6">
    <location>
        <begin position="284"/>
        <end position="303"/>
    </location>
</feature>
<proteinExistence type="predicted"/>
<dbReference type="SUPFAM" id="SSF103473">
    <property type="entry name" value="MFS general substrate transporter"/>
    <property type="match status" value="1"/>
</dbReference>
<accession>A0A074MED8</accession>
<dbReference type="InterPro" id="IPR036259">
    <property type="entry name" value="MFS_trans_sf"/>
</dbReference>
<dbReference type="PROSITE" id="PS50850">
    <property type="entry name" value="MFS"/>
    <property type="match status" value="1"/>
</dbReference>
<feature type="transmembrane region" description="Helical" evidence="6">
    <location>
        <begin position="51"/>
        <end position="69"/>
    </location>
</feature>
<evidence type="ECO:0000256" key="4">
    <source>
        <dbReference type="ARBA" id="ARBA00022989"/>
    </source>
</evidence>
<dbReference type="PANTHER" id="PTHR23511">
    <property type="entry name" value="SYNAPTIC VESICLE GLYCOPROTEIN 2"/>
    <property type="match status" value="1"/>
</dbReference>
<comment type="caution">
    <text evidence="8">The sequence shown here is derived from an EMBL/GenBank/DDBJ whole genome shotgun (WGS) entry which is preliminary data.</text>
</comment>
<dbReference type="GO" id="GO:0005886">
    <property type="term" value="C:plasma membrane"/>
    <property type="evidence" value="ECO:0007669"/>
    <property type="project" value="UniProtKB-SubCell"/>
</dbReference>
<name>A0A074MED8_9BACL</name>
<evidence type="ECO:0000256" key="5">
    <source>
        <dbReference type="ARBA" id="ARBA00023136"/>
    </source>
</evidence>
<dbReference type="InterPro" id="IPR020846">
    <property type="entry name" value="MFS_dom"/>
</dbReference>
<feature type="transmembrane region" description="Helical" evidence="6">
    <location>
        <begin position="342"/>
        <end position="362"/>
    </location>
</feature>
<dbReference type="Proteomes" id="UP000027931">
    <property type="component" value="Unassembled WGS sequence"/>
</dbReference>